<organism evidence="4 5">
    <name type="scientific">Coffea arabica</name>
    <name type="common">Arabian coffee</name>
    <dbReference type="NCBI Taxonomy" id="13443"/>
    <lineage>
        <taxon>Eukaryota</taxon>
        <taxon>Viridiplantae</taxon>
        <taxon>Streptophyta</taxon>
        <taxon>Embryophyta</taxon>
        <taxon>Tracheophyta</taxon>
        <taxon>Spermatophyta</taxon>
        <taxon>Magnoliopsida</taxon>
        <taxon>eudicotyledons</taxon>
        <taxon>Gunneridae</taxon>
        <taxon>Pentapetalae</taxon>
        <taxon>asterids</taxon>
        <taxon>lamiids</taxon>
        <taxon>Gentianales</taxon>
        <taxon>Rubiaceae</taxon>
        <taxon>Ixoroideae</taxon>
        <taxon>Gardenieae complex</taxon>
        <taxon>Bertiereae - Coffeeae clade</taxon>
        <taxon>Coffeeae</taxon>
        <taxon>Coffea</taxon>
    </lineage>
</organism>
<sequence>MILQSPKFSSVSPNLNLQPTSKVSSVAKTCTTLTNMSRCCQAGDDKFKEPKENGLKDINTVHSSTRCSCVSRRQLLQAFGTAPFSSDPSSASDSPPSDPLATLKKVRPPKPDWYEELYAWVMGKFNKRYEAEIADYKSQLFANLRGKANKILEVGVGTGPNLKYYASEPGVEVFGADPNIKMEKYARAAAQGAGLPLTNFKFTQAVAEALPLGDASVDAVVATLVLCSVKDVDLALQEIMRVLKPGGLYVFVEHVAAEDGTSRRFFQGILDPLQQFFADGCHFTRKTGEVIAKAGFSSVELQRAFVPSASIANPQVYGIARK</sequence>
<dbReference type="PANTHER" id="PTHR45036">
    <property type="entry name" value="METHYLTRANSFERASE LIKE 7B"/>
    <property type="match status" value="1"/>
</dbReference>
<evidence type="ECO:0000256" key="2">
    <source>
        <dbReference type="SAM" id="MobiDB-lite"/>
    </source>
</evidence>
<evidence type="ECO:0000259" key="3">
    <source>
        <dbReference type="Pfam" id="PF08241"/>
    </source>
</evidence>
<feature type="domain" description="Methyltransferase type 11" evidence="3">
    <location>
        <begin position="152"/>
        <end position="251"/>
    </location>
</feature>
<dbReference type="GO" id="GO:0005737">
    <property type="term" value="C:cytoplasm"/>
    <property type="evidence" value="ECO:0007669"/>
    <property type="project" value="UniProtKB-ARBA"/>
</dbReference>
<dbReference type="GO" id="GO:0009820">
    <property type="term" value="P:alkaloid metabolic process"/>
    <property type="evidence" value="ECO:0007669"/>
    <property type="project" value="UniProtKB-KW"/>
</dbReference>
<dbReference type="PANTHER" id="PTHR45036:SF1">
    <property type="entry name" value="METHYLTRANSFERASE LIKE 7A"/>
    <property type="match status" value="1"/>
</dbReference>
<reference evidence="4" key="1">
    <citation type="journal article" date="2025" name="Foods">
        <title>Unveiling the Microbial Signatures of Arabica Coffee Cherries: Insights into Ripeness Specific Diversity, Functional Traits, and Implications for Quality and Safety.</title>
        <authorList>
            <consortium name="RefSeq"/>
            <person name="Tenea G.N."/>
            <person name="Cifuentes V."/>
            <person name="Reyes P."/>
            <person name="Cevallos-Vallejos M."/>
        </authorList>
    </citation>
    <scope>NUCLEOTIDE SEQUENCE [LARGE SCALE GENOMIC DNA]</scope>
</reference>
<accession>A0A6P6V4B6</accession>
<protein>
    <submittedName>
        <fullName evidence="5">Uncharacterized protein isoform X1</fullName>
    </submittedName>
</protein>
<reference evidence="5" key="2">
    <citation type="submission" date="2025-08" db="UniProtKB">
        <authorList>
            <consortium name="RefSeq"/>
        </authorList>
    </citation>
    <scope>IDENTIFICATION</scope>
    <source>
        <tissue evidence="5">Leaves</tissue>
    </source>
</reference>
<dbReference type="InterPro" id="IPR013216">
    <property type="entry name" value="Methyltransf_11"/>
</dbReference>
<dbReference type="Gene3D" id="3.40.50.150">
    <property type="entry name" value="Vaccinia Virus protein VP39"/>
    <property type="match status" value="1"/>
</dbReference>
<dbReference type="InterPro" id="IPR029063">
    <property type="entry name" value="SAM-dependent_MTases_sf"/>
</dbReference>
<dbReference type="OrthoDB" id="416496at2759"/>
<dbReference type="GeneID" id="113717047"/>
<dbReference type="Proteomes" id="UP001652660">
    <property type="component" value="Chromosome 11e"/>
</dbReference>
<evidence type="ECO:0000256" key="1">
    <source>
        <dbReference type="ARBA" id="ARBA00011738"/>
    </source>
</evidence>
<dbReference type="AlphaFoldDB" id="A0A6P6V4B6"/>
<feature type="region of interest" description="Disordered" evidence="2">
    <location>
        <begin position="82"/>
        <end position="106"/>
    </location>
</feature>
<dbReference type="Pfam" id="PF08241">
    <property type="entry name" value="Methyltransf_11"/>
    <property type="match status" value="1"/>
</dbReference>
<dbReference type="InterPro" id="IPR052356">
    <property type="entry name" value="Thiol_S-MT"/>
</dbReference>
<name>A0A6P6V4B6_COFAR</name>
<dbReference type="RefSeq" id="XP_027097496.1">
    <property type="nucleotide sequence ID" value="XM_027241695.2"/>
</dbReference>
<keyword evidence="4" id="KW-1185">Reference proteome</keyword>
<dbReference type="CDD" id="cd02440">
    <property type="entry name" value="AdoMet_MTases"/>
    <property type="match status" value="1"/>
</dbReference>
<evidence type="ECO:0000313" key="5">
    <source>
        <dbReference type="RefSeq" id="XP_027097496.1"/>
    </source>
</evidence>
<comment type="subunit">
    <text evidence="1">Homodimer.</text>
</comment>
<feature type="compositionally biased region" description="Low complexity" evidence="2">
    <location>
        <begin position="82"/>
        <end position="95"/>
    </location>
</feature>
<dbReference type="GO" id="GO:0008757">
    <property type="term" value="F:S-adenosylmethionine-dependent methyltransferase activity"/>
    <property type="evidence" value="ECO:0007669"/>
    <property type="project" value="InterPro"/>
</dbReference>
<gene>
    <name evidence="5" type="primary">LOC113717047</name>
</gene>
<evidence type="ECO:0000313" key="4">
    <source>
        <dbReference type="Proteomes" id="UP001652660"/>
    </source>
</evidence>
<proteinExistence type="predicted"/>
<dbReference type="SUPFAM" id="SSF53335">
    <property type="entry name" value="S-adenosyl-L-methionine-dependent methyltransferases"/>
    <property type="match status" value="1"/>
</dbReference>